<evidence type="ECO:0000313" key="1">
    <source>
        <dbReference type="EMBL" id="HCE18301.1"/>
    </source>
</evidence>
<dbReference type="Proteomes" id="UP000264141">
    <property type="component" value="Unassembled WGS sequence"/>
</dbReference>
<evidence type="ECO:0000313" key="2">
    <source>
        <dbReference type="Proteomes" id="UP000264141"/>
    </source>
</evidence>
<protein>
    <submittedName>
        <fullName evidence="1">Quinate 5-dehydrogenase</fullName>
    </submittedName>
</protein>
<reference evidence="1 2" key="1">
    <citation type="journal article" date="2018" name="Nat. Biotechnol.">
        <title>A standardized bacterial taxonomy based on genome phylogeny substantially revises the tree of life.</title>
        <authorList>
            <person name="Parks D.H."/>
            <person name="Chuvochina M."/>
            <person name="Waite D.W."/>
            <person name="Rinke C."/>
            <person name="Skarshewski A."/>
            <person name="Chaumeil P.A."/>
            <person name="Hugenholtz P."/>
        </authorList>
    </citation>
    <scope>NUCLEOTIDE SEQUENCE [LARGE SCALE GENOMIC DNA]</scope>
    <source>
        <strain evidence="1">UBA8781</strain>
    </source>
</reference>
<gene>
    <name evidence="1" type="ORF">DEQ80_10620</name>
</gene>
<dbReference type="EMBL" id="DPBP01000041">
    <property type="protein sequence ID" value="HCE18301.1"/>
    <property type="molecule type" value="Genomic_DNA"/>
</dbReference>
<comment type="caution">
    <text evidence="1">The sequence shown here is derived from an EMBL/GenBank/DDBJ whole genome shotgun (WGS) entry which is preliminary data.</text>
</comment>
<sequence>MKHAVSISIGSSKRNKTVEISLLGETVRIERIGTDGDLEKAAQLYRELDGQVDAFGVGGTDLGFLVGNRWYPLHSIRQITRFVRHTPVVDGNGLKATLEPRALHALRQVAEALPRKTALVTTAVDRWGLARAAEEAGLRCTFGDLIYSLGIPLPIRTTRGIRVLAAVLLPLVSRLPFHWVYPVGESQGKRHPTHTRFFDQADVILGDCHYIYRYMPENMQGKVIITNTTTPEDVAVFRESGVRYLITTTPVLEGRSFGTNMMEAAILAASGRKTPVDYAHPGDYFTWLNNLLDQLPFTPKVQELQA</sequence>
<dbReference type="AlphaFoldDB" id="A0A3D1JI96"/>
<dbReference type="STRING" id="229919.GCA_001050195_00164"/>
<organism evidence="1 2">
    <name type="scientific">Anaerolinea thermolimosa</name>
    <dbReference type="NCBI Taxonomy" id="229919"/>
    <lineage>
        <taxon>Bacteria</taxon>
        <taxon>Bacillati</taxon>
        <taxon>Chloroflexota</taxon>
        <taxon>Anaerolineae</taxon>
        <taxon>Anaerolineales</taxon>
        <taxon>Anaerolineaceae</taxon>
        <taxon>Anaerolinea</taxon>
    </lineage>
</organism>
<proteinExistence type="predicted"/>
<name>A0A3D1JI96_9CHLR</name>
<accession>A0A3D1JI96</accession>